<dbReference type="InterPro" id="IPR052908">
    <property type="entry name" value="AP-4-A_phosphorylase"/>
</dbReference>
<dbReference type="eggNOG" id="COG0537">
    <property type="taxonomic scope" value="Bacteria"/>
</dbReference>
<keyword evidence="7" id="KW-1185">Reference proteome</keyword>
<feature type="binding site" evidence="3">
    <location>
        <position position="118"/>
    </location>
    <ligand>
        <name>substrate</name>
    </ligand>
</feature>
<dbReference type="SUPFAM" id="SSF54197">
    <property type="entry name" value="HIT-like"/>
    <property type="match status" value="1"/>
</dbReference>
<feature type="active site" description="Tele-AMP-histidine intermediate" evidence="2">
    <location>
        <position position="116"/>
    </location>
</feature>
<feature type="binding site" evidence="3">
    <location>
        <position position="46"/>
    </location>
    <ligand>
        <name>substrate</name>
    </ligand>
</feature>
<dbReference type="AlphaFoldDB" id="Q2LTN5"/>
<dbReference type="InParanoid" id="Q2LTN5"/>
<gene>
    <name evidence="6" type="ORF">SYN_02933</name>
</gene>
<dbReference type="PANTHER" id="PTHR42997">
    <property type="entry name" value="HIT FAMILY HYDROLASE"/>
    <property type="match status" value="1"/>
</dbReference>
<dbReference type="CDD" id="cd01275">
    <property type="entry name" value="FHIT"/>
    <property type="match status" value="1"/>
</dbReference>
<dbReference type="Gene3D" id="3.30.428.10">
    <property type="entry name" value="HIT-like"/>
    <property type="match status" value="1"/>
</dbReference>
<dbReference type="PANTHER" id="PTHR42997:SF1">
    <property type="entry name" value="AP-4-A PHOSPHORYLASE"/>
    <property type="match status" value="1"/>
</dbReference>
<organism evidence="6 7">
    <name type="scientific">Syntrophus aciditrophicus (strain SB)</name>
    <dbReference type="NCBI Taxonomy" id="56780"/>
    <lineage>
        <taxon>Bacteria</taxon>
        <taxon>Pseudomonadati</taxon>
        <taxon>Thermodesulfobacteriota</taxon>
        <taxon>Syntrophia</taxon>
        <taxon>Syntrophales</taxon>
        <taxon>Syntrophaceae</taxon>
        <taxon>Syntrophus</taxon>
    </lineage>
</organism>
<dbReference type="EMBL" id="CP000252">
    <property type="protein sequence ID" value="ABC77447.1"/>
    <property type="molecule type" value="Genomic_DNA"/>
</dbReference>
<evidence type="ECO:0000313" key="6">
    <source>
        <dbReference type="EMBL" id="ABC77447.1"/>
    </source>
</evidence>
<dbReference type="PROSITE" id="PS51084">
    <property type="entry name" value="HIT_2"/>
    <property type="match status" value="1"/>
</dbReference>
<proteinExistence type="predicted"/>
<evidence type="ECO:0000313" key="7">
    <source>
        <dbReference type="Proteomes" id="UP000001933"/>
    </source>
</evidence>
<name>Q2LTN5_SYNAS</name>
<accession>Q2LTN5</accession>
<reference evidence="6 7" key="1">
    <citation type="journal article" date="2007" name="Proc. Natl. Acad. Sci. U.S.A.">
        <title>The genome of Syntrophus aciditrophicus: life at the thermodynamic limit of microbial growth.</title>
        <authorList>
            <person name="McInerney M.J."/>
            <person name="Rohlin L."/>
            <person name="Mouttaki H."/>
            <person name="Kim U."/>
            <person name="Krupp R.S."/>
            <person name="Rios-Hernandez L."/>
            <person name="Sieber J."/>
            <person name="Struchtemeyer C.G."/>
            <person name="Bhattacharyya A."/>
            <person name="Campbell J.W."/>
            <person name="Gunsalus R.P."/>
        </authorList>
    </citation>
    <scope>NUCLEOTIDE SEQUENCE [LARGE SCALE GENOMIC DNA]</scope>
    <source>
        <strain evidence="6 7">SB</strain>
    </source>
</reference>
<dbReference type="STRING" id="56780.SYN_02933"/>
<evidence type="ECO:0000256" key="2">
    <source>
        <dbReference type="PIRSR" id="PIRSR639383-1"/>
    </source>
</evidence>
<dbReference type="OrthoDB" id="9784774at2"/>
<dbReference type="Pfam" id="PF01230">
    <property type="entry name" value="HIT"/>
    <property type="match status" value="1"/>
</dbReference>
<dbReference type="GO" id="GO:0000166">
    <property type="term" value="F:nucleotide binding"/>
    <property type="evidence" value="ECO:0007669"/>
    <property type="project" value="UniProtKB-KW"/>
</dbReference>
<keyword evidence="1" id="KW-0547">Nucleotide-binding</keyword>
<dbReference type="InterPro" id="IPR036265">
    <property type="entry name" value="HIT-like_sf"/>
</dbReference>
<evidence type="ECO:0000256" key="4">
    <source>
        <dbReference type="PROSITE-ProRule" id="PRU00464"/>
    </source>
</evidence>
<dbReference type="Proteomes" id="UP000001933">
    <property type="component" value="Chromosome"/>
</dbReference>
<dbReference type="RefSeq" id="WP_011417469.1">
    <property type="nucleotide sequence ID" value="NC_007759.1"/>
</dbReference>
<feature type="short sequence motif" description="Histidine triad motif" evidence="4">
    <location>
        <begin position="114"/>
        <end position="118"/>
    </location>
</feature>
<evidence type="ECO:0000256" key="3">
    <source>
        <dbReference type="PIRSR" id="PIRSR639383-2"/>
    </source>
</evidence>
<dbReference type="KEGG" id="sat:SYN_02933"/>
<dbReference type="InterPro" id="IPR039383">
    <property type="entry name" value="FHIT"/>
</dbReference>
<protein>
    <submittedName>
        <fullName evidence="6">Hypothetical cytosolic protein</fullName>
    </submittedName>
</protein>
<sequence length="161" mass="18398">MKSIYAPWRMAYIKGKKVEGCVFCKESVRDDQYVLLEGKTAFVMLNAYPYTNGHLMIIPYRHLGSLEFLLPEERLEMFDLVDISVRVLKEAMCPDGFNIGINLGRAAGAGIEDHIHIHVVPRWNGDTNFMSVVGGIRVIPDDILKCCEQIKCLFDKYRPEE</sequence>
<feature type="domain" description="HIT" evidence="5">
    <location>
        <begin position="22"/>
        <end position="129"/>
    </location>
</feature>
<dbReference type="GO" id="GO:0003824">
    <property type="term" value="F:catalytic activity"/>
    <property type="evidence" value="ECO:0007669"/>
    <property type="project" value="InterPro"/>
</dbReference>
<evidence type="ECO:0000256" key="1">
    <source>
        <dbReference type="ARBA" id="ARBA00022741"/>
    </source>
</evidence>
<dbReference type="HOGENOM" id="CLU_056776_1_2_7"/>
<evidence type="ECO:0000259" key="5">
    <source>
        <dbReference type="PROSITE" id="PS51084"/>
    </source>
</evidence>
<dbReference type="InterPro" id="IPR011146">
    <property type="entry name" value="HIT-like"/>
</dbReference>